<evidence type="ECO:0000313" key="2">
    <source>
        <dbReference type="EMBL" id="QPG95269.1"/>
    </source>
</evidence>
<protein>
    <submittedName>
        <fullName evidence="2">Uncharacterized protein</fullName>
    </submittedName>
</protein>
<dbReference type="AlphaFoldDB" id="A0A7S9KMX8"/>
<gene>
    <name evidence="2" type="ORF">C2857_007925</name>
</gene>
<accession>A0A7S9KMX8</accession>
<sequence length="231" mass="24762">MHGFKSFVTLGLACLAAWASPIAPDYDNRRSIADQSGAALSERAVPNTVPVRLWTGLGDGTNIKPTFIATLSTGILGTPSQADLLEYARKAYENMMTQKEIGKRKSSTYLVAALFIPTTRSIYICSVPDGPAITRIKTNGTTDAPAWWSQVKDRTPSLEVHAEDGAAYLYESSLTTKLAAGATYPAGSFIVAWGKFESQMVAQRARLCSGGGQRPLNPPCSVVFGNLHVGF</sequence>
<organism evidence="2 3">
    <name type="scientific">Epichloe festucae (strain Fl1)</name>
    <dbReference type="NCBI Taxonomy" id="877507"/>
    <lineage>
        <taxon>Eukaryota</taxon>
        <taxon>Fungi</taxon>
        <taxon>Dikarya</taxon>
        <taxon>Ascomycota</taxon>
        <taxon>Pezizomycotina</taxon>
        <taxon>Sordariomycetes</taxon>
        <taxon>Hypocreomycetidae</taxon>
        <taxon>Hypocreales</taxon>
        <taxon>Clavicipitaceae</taxon>
        <taxon>Epichloe</taxon>
    </lineage>
</organism>
<keyword evidence="3" id="KW-1185">Reference proteome</keyword>
<evidence type="ECO:0000313" key="3">
    <source>
        <dbReference type="Proteomes" id="UP000594364"/>
    </source>
</evidence>
<feature type="chain" id="PRO_5034420819" evidence="1">
    <location>
        <begin position="20"/>
        <end position="231"/>
    </location>
</feature>
<evidence type="ECO:0000256" key="1">
    <source>
        <dbReference type="SAM" id="SignalP"/>
    </source>
</evidence>
<dbReference type="OrthoDB" id="4745949at2759"/>
<proteinExistence type="predicted"/>
<dbReference type="EMBL" id="CP031385">
    <property type="protein sequence ID" value="QPG95269.1"/>
    <property type="molecule type" value="Genomic_DNA"/>
</dbReference>
<dbReference type="Proteomes" id="UP000594364">
    <property type="component" value="Chromosome 1"/>
</dbReference>
<name>A0A7S9KMX8_EPIFF</name>
<keyword evidence="1" id="KW-0732">Signal</keyword>
<reference evidence="2 3" key="1">
    <citation type="journal article" date="2018" name="PLoS Genet.">
        <title>Repeat elements organise 3D genome structure and mediate transcription in the filamentous fungus Epichloe festucae.</title>
        <authorList>
            <person name="Winter D.J."/>
            <person name="Ganley A.R.D."/>
            <person name="Young C.A."/>
            <person name="Liachko I."/>
            <person name="Schardl C.L."/>
            <person name="Dupont P.Y."/>
            <person name="Berry D."/>
            <person name="Ram A."/>
            <person name="Scott B."/>
            <person name="Cox M.P."/>
        </authorList>
    </citation>
    <scope>NUCLEOTIDE SEQUENCE [LARGE SCALE GENOMIC DNA]</scope>
    <source>
        <strain evidence="2 3">Fl1</strain>
    </source>
</reference>
<feature type="signal peptide" evidence="1">
    <location>
        <begin position="1"/>
        <end position="19"/>
    </location>
</feature>